<dbReference type="InterPro" id="IPR057927">
    <property type="entry name" value="RAD24-like_helical"/>
</dbReference>
<dbReference type="GeneID" id="73380184"/>
<dbReference type="GO" id="GO:0005524">
    <property type="term" value="F:ATP binding"/>
    <property type="evidence" value="ECO:0007669"/>
    <property type="project" value="UniProtKB-KW"/>
</dbReference>
<evidence type="ECO:0000313" key="11">
    <source>
        <dbReference type="Proteomes" id="UP001202479"/>
    </source>
</evidence>
<organism evidence="10 11">
    <name type="scientific">Candida oxycetoniae</name>
    <dbReference type="NCBI Taxonomy" id="497107"/>
    <lineage>
        <taxon>Eukaryota</taxon>
        <taxon>Fungi</taxon>
        <taxon>Dikarya</taxon>
        <taxon>Ascomycota</taxon>
        <taxon>Saccharomycotina</taxon>
        <taxon>Pichiomycetes</taxon>
        <taxon>Debaryomycetaceae</taxon>
        <taxon>Candida/Lodderomyces clade</taxon>
        <taxon>Candida</taxon>
    </lineage>
</organism>
<keyword evidence="3" id="KW-0547">Nucleotide-binding</keyword>
<dbReference type="Gene3D" id="3.40.50.300">
    <property type="entry name" value="P-loop containing nucleotide triphosphate hydrolases"/>
    <property type="match status" value="1"/>
</dbReference>
<evidence type="ECO:0000256" key="1">
    <source>
        <dbReference type="ARBA" id="ARBA00004123"/>
    </source>
</evidence>
<dbReference type="GO" id="GO:0006281">
    <property type="term" value="P:DNA repair"/>
    <property type="evidence" value="ECO:0007669"/>
    <property type="project" value="InterPro"/>
</dbReference>
<dbReference type="InterPro" id="IPR004582">
    <property type="entry name" value="Checkpoint_prot_Rad17_Rad24"/>
</dbReference>
<reference evidence="10" key="1">
    <citation type="journal article" date="2022" name="DNA Res.">
        <title>Genome analysis of five recently described species of the CUG-Ser clade uncovers Candida theae as a new hybrid lineage with pathogenic potential in the Candida parapsilosis species complex.</title>
        <authorList>
            <person name="Mixao V."/>
            <person name="Del Olmo V."/>
            <person name="Hegedusova E."/>
            <person name="Saus E."/>
            <person name="Pryszcz L."/>
            <person name="Cillingova A."/>
            <person name="Nosek J."/>
            <person name="Gabaldon T."/>
        </authorList>
    </citation>
    <scope>NUCLEOTIDE SEQUENCE</scope>
    <source>
        <strain evidence="10">CBS 10844</strain>
    </source>
</reference>
<dbReference type="GO" id="GO:0003682">
    <property type="term" value="F:chromatin binding"/>
    <property type="evidence" value="ECO:0007669"/>
    <property type="project" value="TreeGrafter"/>
</dbReference>
<evidence type="ECO:0000256" key="7">
    <source>
        <dbReference type="ARBA" id="ARBA00023306"/>
    </source>
</evidence>
<dbReference type="GO" id="GO:0033314">
    <property type="term" value="P:mitotic DNA replication checkpoint signaling"/>
    <property type="evidence" value="ECO:0007669"/>
    <property type="project" value="TreeGrafter"/>
</dbReference>
<feature type="region of interest" description="Disordered" evidence="8">
    <location>
        <begin position="507"/>
        <end position="552"/>
    </location>
</feature>
<comment type="caution">
    <text evidence="10">The sequence shown here is derived from an EMBL/GenBank/DDBJ whole genome shotgun (WGS) entry which is preliminary data.</text>
</comment>
<evidence type="ECO:0000256" key="4">
    <source>
        <dbReference type="ARBA" id="ARBA00022763"/>
    </source>
</evidence>
<dbReference type="Pfam" id="PF03215">
    <property type="entry name" value="Rad17"/>
    <property type="match status" value="2"/>
</dbReference>
<dbReference type="EMBL" id="JAHUZD010000091">
    <property type="protein sequence ID" value="KAI3404622.2"/>
    <property type="molecule type" value="Genomic_DNA"/>
</dbReference>
<feature type="compositionally biased region" description="Acidic residues" evidence="8">
    <location>
        <begin position="512"/>
        <end position="527"/>
    </location>
</feature>
<gene>
    <name evidence="10" type="ORF">KGF56_002567</name>
</gene>
<evidence type="ECO:0000256" key="5">
    <source>
        <dbReference type="ARBA" id="ARBA00022840"/>
    </source>
</evidence>
<evidence type="ECO:0000259" key="9">
    <source>
        <dbReference type="Pfam" id="PF25812"/>
    </source>
</evidence>
<dbReference type="Proteomes" id="UP001202479">
    <property type="component" value="Unassembled WGS sequence"/>
</dbReference>
<comment type="subcellular location">
    <subcellularLocation>
        <location evidence="1">Nucleus</location>
    </subcellularLocation>
</comment>
<keyword evidence="7" id="KW-0131">Cell cycle</keyword>
<feature type="domain" description="Checkpoint protein RAD24-like helical bundle" evidence="9">
    <location>
        <begin position="292"/>
        <end position="415"/>
    </location>
</feature>
<dbReference type="AlphaFoldDB" id="A0AAI9WXS6"/>
<dbReference type="PANTHER" id="PTHR12172:SF0">
    <property type="entry name" value="CELL CYCLE CHECKPOINT PROTEIN RAD17"/>
    <property type="match status" value="1"/>
</dbReference>
<dbReference type="PANTHER" id="PTHR12172">
    <property type="entry name" value="CELL CYCLE CHECKPOINT PROTEIN RAD17"/>
    <property type="match status" value="1"/>
</dbReference>
<proteinExistence type="inferred from homology"/>
<comment type="similarity">
    <text evidence="2">Belongs to the rad17/RAD24 family.</text>
</comment>
<evidence type="ECO:0000256" key="8">
    <source>
        <dbReference type="SAM" id="MobiDB-lite"/>
    </source>
</evidence>
<keyword evidence="5" id="KW-0067">ATP-binding</keyword>
<keyword evidence="6" id="KW-0539">Nucleus</keyword>
<feature type="compositionally biased region" description="Low complexity" evidence="8">
    <location>
        <begin position="529"/>
        <end position="547"/>
    </location>
</feature>
<keyword evidence="11" id="KW-1185">Reference proteome</keyword>
<name>A0AAI9WXS6_9ASCO</name>
<dbReference type="RefSeq" id="XP_049180367.1">
    <property type="nucleotide sequence ID" value="XM_049323810.1"/>
</dbReference>
<dbReference type="GO" id="GO:0005634">
    <property type="term" value="C:nucleus"/>
    <property type="evidence" value="ECO:0007669"/>
    <property type="project" value="UniProtKB-SubCell"/>
</dbReference>
<sequence>MPPRRKRCRVIESSFESVDTSSDSDHEGRFSVHPSPQKFSESNHQWLDKYAPKNAFEICINPTKLKQVKDSLQKMMRKQSSTKLLVLAGPCGSSKSTTVKVLAREMISDGDIFNDEDQVIEYQESERISIFLQSCKYKTNSVILIEELPNVYHQETLMEFREALRHWIYSENTFAPLVLCLSEFEYEGNDKDNERARYSLENNMTVETLLSQEIFKSSKVEVIKFNSLAPRFLNKTIRPILKREGMVGLLNDRSFETYLADLYKVGDIRSIISNLEMWARFHKETSKVYARENSLSIFHALGKIIFSSKEFEGESGNMVNSNSIAKVIESYPEKNTALLNLGLLENYHIFRNSQFSLSVASSICNDLSISDICPIGEIGARSTRVNLSKAEKASKDGATSKLKMKFPRHFKMLRMRSNIYNQVDQYRKYLSPESSFQTLNLIDGYYLPLILNKRGKTHRLRYNRLGGKFQELYADENFVAEERTTLYAYDQFQNDIDTAIEEQARGRNNVDFDNDLDDENISSDPIEDSSQTNADFSQSSSSSSDAGFSDDDEIDLLISQGKL</sequence>
<dbReference type="SUPFAM" id="SSF52540">
    <property type="entry name" value="P-loop containing nucleoside triphosphate hydrolases"/>
    <property type="match status" value="1"/>
</dbReference>
<dbReference type="GO" id="GO:0003689">
    <property type="term" value="F:DNA clamp loader activity"/>
    <property type="evidence" value="ECO:0007669"/>
    <property type="project" value="TreeGrafter"/>
</dbReference>
<dbReference type="Pfam" id="PF25812">
    <property type="entry name" value="RAD24_helical"/>
    <property type="match status" value="1"/>
</dbReference>
<evidence type="ECO:0000313" key="10">
    <source>
        <dbReference type="EMBL" id="KAI3404622.2"/>
    </source>
</evidence>
<dbReference type="InterPro" id="IPR027417">
    <property type="entry name" value="P-loop_NTPase"/>
</dbReference>
<evidence type="ECO:0000256" key="3">
    <source>
        <dbReference type="ARBA" id="ARBA00022741"/>
    </source>
</evidence>
<protein>
    <submittedName>
        <fullName evidence="10">Rad17</fullName>
    </submittedName>
</protein>
<accession>A0AAI9WXS6</accession>
<keyword evidence="4" id="KW-0227">DNA damage</keyword>
<dbReference type="GO" id="GO:0000077">
    <property type="term" value="P:DNA damage checkpoint signaling"/>
    <property type="evidence" value="ECO:0007669"/>
    <property type="project" value="TreeGrafter"/>
</dbReference>
<feature type="region of interest" description="Disordered" evidence="8">
    <location>
        <begin position="1"/>
        <end position="39"/>
    </location>
</feature>
<evidence type="ECO:0000256" key="6">
    <source>
        <dbReference type="ARBA" id="ARBA00023242"/>
    </source>
</evidence>
<evidence type="ECO:0000256" key="2">
    <source>
        <dbReference type="ARBA" id="ARBA00006168"/>
    </source>
</evidence>